<dbReference type="AlphaFoldDB" id="A0A177AJ27"/>
<name>A0A177AJ27_9PEZI</name>
<feature type="domain" description="C3HC-type" evidence="7">
    <location>
        <begin position="148"/>
        <end position="288"/>
    </location>
</feature>
<accession>A0A177AJ27</accession>
<dbReference type="Proteomes" id="UP000077154">
    <property type="component" value="Unassembled WGS sequence"/>
</dbReference>
<evidence type="ECO:0000256" key="2">
    <source>
        <dbReference type="ARBA" id="ARBA00022723"/>
    </source>
</evidence>
<organism evidence="9">
    <name type="scientific">Pseudogymnoascus destructans</name>
    <dbReference type="NCBI Taxonomy" id="655981"/>
    <lineage>
        <taxon>Eukaryota</taxon>
        <taxon>Fungi</taxon>
        <taxon>Dikarya</taxon>
        <taxon>Ascomycota</taxon>
        <taxon>Pezizomycotina</taxon>
        <taxon>Leotiomycetes</taxon>
        <taxon>Thelebolales</taxon>
        <taxon>Thelebolaceae</taxon>
        <taxon>Pseudogymnoascus</taxon>
    </lineage>
</organism>
<protein>
    <recommendedName>
        <fullName evidence="10">C3HC-type domain-containing protein</fullName>
    </recommendedName>
</protein>
<evidence type="ECO:0000313" key="9">
    <source>
        <dbReference type="EMBL" id="OAF61780.1"/>
    </source>
</evidence>
<dbReference type="RefSeq" id="XP_024327054.1">
    <property type="nucleotide sequence ID" value="XM_024465192.1"/>
</dbReference>
<keyword evidence="4" id="KW-0862">Zinc</keyword>
<evidence type="ECO:0000259" key="7">
    <source>
        <dbReference type="Pfam" id="PF07967"/>
    </source>
</evidence>
<feature type="domain" description="NuBaID C-terminal" evidence="8">
    <location>
        <begin position="324"/>
        <end position="404"/>
    </location>
</feature>
<evidence type="ECO:0000256" key="3">
    <source>
        <dbReference type="ARBA" id="ARBA00022771"/>
    </source>
</evidence>
<dbReference type="InterPro" id="IPR012935">
    <property type="entry name" value="NuBaID_N"/>
</dbReference>
<dbReference type="Pfam" id="PF08600">
    <property type="entry name" value="NuBaID_C"/>
    <property type="match status" value="1"/>
</dbReference>
<keyword evidence="3" id="KW-0863">Zinc-finger</keyword>
<dbReference type="VEuPathDB" id="FungiDB:GMDG_01988"/>
<proteinExistence type="predicted"/>
<dbReference type="Pfam" id="PF07967">
    <property type="entry name" value="zf-C3HC"/>
    <property type="match status" value="1"/>
</dbReference>
<dbReference type="GeneID" id="36284606"/>
<keyword evidence="5" id="KW-0539">Nucleus</keyword>
<sequence>MTFDPSKSWSLQEELQQLITQIEAVPFWVDESSSIWLEDTASFWIDDSNSSASSDDSFTDMNNTKRKFNALLNSIGSSSSDLTHTTKQARTSYDGAFPRSSISSPNLSTSSRTAAVARMSKTDLKFAAANSAKARGTDEPVTKPSFLPGDREDFLERLATFRNLTDWMPKPPKVNEVAWAKRGWACQRLERVRCVTCCVEIMVKLNKQEDENGKLIKFAGMESDIEQALVDKYADLMITSHDVLCPWRKRGCDESIFKQPIYPITTTFQALKSRYDSLLPMAALLPAESVFLLPPTYDLDAIIAQLPRSFPVNASSEAPLNRVALLLALFGFTARPAHVPKLGSADCRVCFRTVGLWLYRPKTSKPADGSPGVERAAAMAALNPLECHKEYCPWVNAGSQNGGAAGGKPIWAILGEAIGREDKVRKQDEAGKGDKGAATGAGETHVETEGDARDEGEYEKLRDEKDKERWARLRKVKSLFEGKGKKFSKTKH</sequence>
<evidence type="ECO:0000259" key="8">
    <source>
        <dbReference type="Pfam" id="PF08600"/>
    </source>
</evidence>
<evidence type="ECO:0000256" key="1">
    <source>
        <dbReference type="ARBA" id="ARBA00004123"/>
    </source>
</evidence>
<gene>
    <name evidence="9" type="ORF">VC83_01517</name>
</gene>
<dbReference type="eggNOG" id="KOG4765">
    <property type="taxonomic scope" value="Eukaryota"/>
</dbReference>
<dbReference type="PANTHER" id="PTHR15835:SF6">
    <property type="entry name" value="ZINC FINGER C3HC-TYPE PROTEIN 1"/>
    <property type="match status" value="1"/>
</dbReference>
<reference evidence="9" key="1">
    <citation type="submission" date="2016-03" db="EMBL/GenBank/DDBJ databases">
        <title>Updated assembly of Pseudogymnoascus destructans, the fungus causing white-nose syndrome of bats.</title>
        <authorList>
            <person name="Palmer J.M."/>
            <person name="Drees K.P."/>
            <person name="Foster J.T."/>
            <person name="Lindner D.L."/>
        </authorList>
    </citation>
    <scope>NUCLEOTIDE SEQUENCE [LARGE SCALE GENOMIC DNA]</scope>
    <source>
        <strain evidence="9">20631-21</strain>
    </source>
</reference>
<comment type="subcellular location">
    <subcellularLocation>
        <location evidence="1">Nucleus</location>
    </subcellularLocation>
</comment>
<evidence type="ECO:0000256" key="5">
    <source>
        <dbReference type="ARBA" id="ARBA00023242"/>
    </source>
</evidence>
<evidence type="ECO:0008006" key="10">
    <source>
        <dbReference type="Google" id="ProtNLM"/>
    </source>
</evidence>
<feature type="compositionally biased region" description="Basic and acidic residues" evidence="6">
    <location>
        <begin position="423"/>
        <end position="435"/>
    </location>
</feature>
<evidence type="ECO:0000256" key="6">
    <source>
        <dbReference type="SAM" id="MobiDB-lite"/>
    </source>
</evidence>
<dbReference type="GO" id="GO:0008270">
    <property type="term" value="F:zinc ion binding"/>
    <property type="evidence" value="ECO:0007669"/>
    <property type="project" value="UniProtKB-KW"/>
</dbReference>
<evidence type="ECO:0000256" key="4">
    <source>
        <dbReference type="ARBA" id="ARBA00022833"/>
    </source>
</evidence>
<dbReference type="EMBL" id="KV441388">
    <property type="protein sequence ID" value="OAF61780.1"/>
    <property type="molecule type" value="Genomic_DNA"/>
</dbReference>
<feature type="compositionally biased region" description="Basic and acidic residues" evidence="6">
    <location>
        <begin position="444"/>
        <end position="467"/>
    </location>
</feature>
<dbReference type="OrthoDB" id="2592092at2759"/>
<keyword evidence="2" id="KW-0479">Metal-binding</keyword>
<feature type="region of interest" description="Disordered" evidence="6">
    <location>
        <begin position="423"/>
        <end position="467"/>
    </location>
</feature>
<dbReference type="PANTHER" id="PTHR15835">
    <property type="entry name" value="NUCLEAR-INTERACTING PARTNER OF ALK"/>
    <property type="match status" value="1"/>
</dbReference>
<dbReference type="InterPro" id="IPR013909">
    <property type="entry name" value="NuBaID_C"/>
</dbReference>
<dbReference type="GO" id="GO:0005634">
    <property type="term" value="C:nucleus"/>
    <property type="evidence" value="ECO:0007669"/>
    <property type="project" value="UniProtKB-SubCell"/>
</dbReference>